<evidence type="ECO:0000256" key="5">
    <source>
        <dbReference type="ARBA" id="ARBA00022821"/>
    </source>
</evidence>
<evidence type="ECO:0000313" key="10">
    <source>
        <dbReference type="Proteomes" id="UP001454036"/>
    </source>
</evidence>
<dbReference type="SUPFAM" id="SSF52540">
    <property type="entry name" value="P-loop containing nucleoside triphosphate hydrolases"/>
    <property type="match status" value="1"/>
</dbReference>
<dbReference type="PANTHER" id="PTHR11017:SF573">
    <property type="entry name" value="ADP-RIBOSYL CYCLASE_CYCLIC ADP-RIBOSE HYDROLASE"/>
    <property type="match status" value="1"/>
</dbReference>
<dbReference type="InterPro" id="IPR045344">
    <property type="entry name" value="C-JID"/>
</dbReference>
<name>A0AAV3PTE5_LITER</name>
<evidence type="ECO:0000259" key="8">
    <source>
        <dbReference type="PROSITE" id="PS50104"/>
    </source>
</evidence>
<evidence type="ECO:0000256" key="1">
    <source>
        <dbReference type="ARBA" id="ARBA00011982"/>
    </source>
</evidence>
<comment type="catalytic activity">
    <reaction evidence="7">
        <text>NAD(+) + H2O = ADP-D-ribose + nicotinamide + H(+)</text>
        <dbReference type="Rhea" id="RHEA:16301"/>
        <dbReference type="ChEBI" id="CHEBI:15377"/>
        <dbReference type="ChEBI" id="CHEBI:15378"/>
        <dbReference type="ChEBI" id="CHEBI:17154"/>
        <dbReference type="ChEBI" id="CHEBI:57540"/>
        <dbReference type="ChEBI" id="CHEBI:57967"/>
        <dbReference type="EC" id="3.2.2.6"/>
    </reaction>
    <physiologicalReaction direction="left-to-right" evidence="7">
        <dbReference type="Rhea" id="RHEA:16302"/>
    </physiologicalReaction>
</comment>
<protein>
    <recommendedName>
        <fullName evidence="1">ADP-ribosyl cyclase/cyclic ADP-ribose hydrolase</fullName>
        <ecNumber evidence="1">3.2.2.6</ecNumber>
    </recommendedName>
</protein>
<dbReference type="Pfam" id="PF23286">
    <property type="entry name" value="LRR_13"/>
    <property type="match status" value="1"/>
</dbReference>
<dbReference type="InterPro" id="IPR027417">
    <property type="entry name" value="P-loop_NTPase"/>
</dbReference>
<dbReference type="AlphaFoldDB" id="A0AAV3PTE5"/>
<dbReference type="GO" id="GO:0061809">
    <property type="term" value="F:NAD+ nucleosidase activity, cyclic ADP-ribose generating"/>
    <property type="evidence" value="ECO:0007669"/>
    <property type="project" value="UniProtKB-EC"/>
</dbReference>
<dbReference type="EMBL" id="BAABME010002373">
    <property type="protein sequence ID" value="GAA0154333.1"/>
    <property type="molecule type" value="Genomic_DNA"/>
</dbReference>
<dbReference type="SUPFAM" id="SSF52058">
    <property type="entry name" value="L domain-like"/>
    <property type="match status" value="1"/>
</dbReference>
<evidence type="ECO:0000256" key="3">
    <source>
        <dbReference type="ARBA" id="ARBA00022737"/>
    </source>
</evidence>
<dbReference type="InterPro" id="IPR000157">
    <property type="entry name" value="TIR_dom"/>
</dbReference>
<evidence type="ECO:0000256" key="6">
    <source>
        <dbReference type="ARBA" id="ARBA00023027"/>
    </source>
</evidence>
<dbReference type="FunFam" id="3.40.50.10140:FF:000007">
    <property type="entry name" value="Disease resistance protein (TIR-NBS-LRR class)"/>
    <property type="match status" value="1"/>
</dbReference>
<dbReference type="PRINTS" id="PR00364">
    <property type="entry name" value="DISEASERSIST"/>
</dbReference>
<dbReference type="GO" id="GO:0007165">
    <property type="term" value="P:signal transduction"/>
    <property type="evidence" value="ECO:0007669"/>
    <property type="project" value="InterPro"/>
</dbReference>
<gene>
    <name evidence="9" type="ORF">LIER_12346</name>
</gene>
<dbReference type="InterPro" id="IPR058546">
    <property type="entry name" value="RPS4B/Roq1-like_LRR"/>
</dbReference>
<reference evidence="9 10" key="1">
    <citation type="submission" date="2024-01" db="EMBL/GenBank/DDBJ databases">
        <title>The complete chloroplast genome sequence of Lithospermum erythrorhizon: insights into the phylogenetic relationship among Boraginaceae species and the maternal lineages of purple gromwells.</title>
        <authorList>
            <person name="Okada T."/>
            <person name="Watanabe K."/>
        </authorList>
    </citation>
    <scope>NUCLEOTIDE SEQUENCE [LARGE SCALE GENOMIC DNA]</scope>
</reference>
<dbReference type="Pfam" id="PF01582">
    <property type="entry name" value="TIR"/>
    <property type="match status" value="1"/>
</dbReference>
<dbReference type="InterPro" id="IPR002182">
    <property type="entry name" value="NB-ARC"/>
</dbReference>
<dbReference type="SUPFAM" id="SSF52047">
    <property type="entry name" value="RNI-like"/>
    <property type="match status" value="1"/>
</dbReference>
<keyword evidence="2" id="KW-0433">Leucine-rich repeat</keyword>
<accession>A0AAV3PTE5</accession>
<dbReference type="Gene3D" id="3.40.50.300">
    <property type="entry name" value="P-loop containing nucleotide triphosphate hydrolases"/>
    <property type="match status" value="1"/>
</dbReference>
<evidence type="ECO:0000313" key="9">
    <source>
        <dbReference type="EMBL" id="GAA0154333.1"/>
    </source>
</evidence>
<dbReference type="InterPro" id="IPR032675">
    <property type="entry name" value="LRR_dom_sf"/>
</dbReference>
<keyword evidence="4" id="KW-0378">Hydrolase</keyword>
<keyword evidence="10" id="KW-1185">Reference proteome</keyword>
<dbReference type="GO" id="GO:0043531">
    <property type="term" value="F:ADP binding"/>
    <property type="evidence" value="ECO:0007669"/>
    <property type="project" value="InterPro"/>
</dbReference>
<dbReference type="InterPro" id="IPR042197">
    <property type="entry name" value="Apaf_helical"/>
</dbReference>
<dbReference type="Pfam" id="PF00931">
    <property type="entry name" value="NB-ARC"/>
    <property type="match status" value="1"/>
</dbReference>
<dbReference type="Pfam" id="PF20160">
    <property type="entry name" value="C-JID"/>
    <property type="match status" value="1"/>
</dbReference>
<evidence type="ECO:0000256" key="7">
    <source>
        <dbReference type="ARBA" id="ARBA00047304"/>
    </source>
</evidence>
<dbReference type="GO" id="GO:0006952">
    <property type="term" value="P:defense response"/>
    <property type="evidence" value="ECO:0007669"/>
    <property type="project" value="InterPro"/>
</dbReference>
<keyword evidence="5" id="KW-0611">Plant defense</keyword>
<feature type="domain" description="TIR" evidence="8">
    <location>
        <begin position="10"/>
        <end position="180"/>
    </location>
</feature>
<organism evidence="9 10">
    <name type="scientific">Lithospermum erythrorhizon</name>
    <name type="common">Purple gromwell</name>
    <name type="synonym">Lithospermum officinale var. erythrorhizon</name>
    <dbReference type="NCBI Taxonomy" id="34254"/>
    <lineage>
        <taxon>Eukaryota</taxon>
        <taxon>Viridiplantae</taxon>
        <taxon>Streptophyta</taxon>
        <taxon>Embryophyta</taxon>
        <taxon>Tracheophyta</taxon>
        <taxon>Spermatophyta</taxon>
        <taxon>Magnoliopsida</taxon>
        <taxon>eudicotyledons</taxon>
        <taxon>Gunneridae</taxon>
        <taxon>Pentapetalae</taxon>
        <taxon>asterids</taxon>
        <taxon>lamiids</taxon>
        <taxon>Boraginales</taxon>
        <taxon>Boraginaceae</taxon>
        <taxon>Boraginoideae</taxon>
        <taxon>Lithospermeae</taxon>
        <taxon>Lithospermum</taxon>
    </lineage>
</organism>
<evidence type="ECO:0000256" key="4">
    <source>
        <dbReference type="ARBA" id="ARBA00022801"/>
    </source>
</evidence>
<keyword evidence="6" id="KW-0520">NAD</keyword>
<dbReference type="PROSITE" id="PS50104">
    <property type="entry name" value="TIR"/>
    <property type="match status" value="1"/>
</dbReference>
<dbReference type="EC" id="3.2.2.6" evidence="1"/>
<dbReference type="InterPro" id="IPR058192">
    <property type="entry name" value="WHD_ROQ1-like"/>
</dbReference>
<dbReference type="Pfam" id="PF23282">
    <property type="entry name" value="WHD_ROQ1"/>
    <property type="match status" value="1"/>
</dbReference>
<dbReference type="SMART" id="SM00255">
    <property type="entry name" value="TIR"/>
    <property type="match status" value="1"/>
</dbReference>
<sequence length="1202" mass="136121">MASSSSTPKWIYDVFLSFRGEDVRKNFVDHLYTTLEQKGIYTFKDDEKLERGKSISPELLKAIEESRMAVIIFSENYASSSWCLDELAKIIDCMEVLGQTVLPIFYHVDPSAVRKQKDDSYGKALKKHEALLVEEKERVLGWRRALFEAASISGWNVQNIADGHEAKFIQQIVDDLMKKLNSTLPASDTDDLVGIDSQVQKVDSLLGKAQGFQQDVRYVGIWGMSGIGKTTLARVVYDRISSYFEAGIFISDVREGVKKHGLERLQEKLLSKLLNVRELKIDNVFEGMNMARRRLCHKRVVIVLDDVDHQEQLDALAGKHAWFGIGSRIIITTRNKHLLVRNNVDRMYRVKALNNDEAIKLFMLYSFRKDHPKIEDYEQLSSQVVSYASGLPLALKVLGSSLYGRDVTEWRSTVERLKLLPEDEILEKLKVSFNGLKKIEKEIFLDIACFFKGKKKDSVTQILDSFNFYPGIGIRVLIEKSLITVSRGRLLMHQLIQEMGWHIVREGAANEPGMCSRLWLAEDIHHVLTKNTGTSSIEGLRLHLATPEDVNFSNYVFKSMVKLRLLIVHNAFVPNAPGYFPSELKWLDWYGYPSKSLPPSFQAKNLVCLKMKYSRIIQIWKGVKVVDKLKFINLSHSQKLIRTPDFAGVPNLERLILEDCASLVEIHPSVGLLKRLVLCNLKDCINLRKLPKSMTLESLEVFILSGCLKLDTFPEIIGSMKCLLEIRMEATAVTELPWSIGNLTNLCLLNLSCCRVLESLPDSLTKMKCLKVLVLSGCSKLNSLPEEIGQMESLEEVHCDETAILQPPSSISLLKNLKSLSFRGCREVNSESWSSHLVSWPFSKKYLNAKKYFNFPSVSGLHSLTKLDLSDCCMLEGGVPNDINCLISLEELNLGMNNFVNMSAASLSGLARLRVLELNGCERLEALPELPSSIAEVYADDCTSLKSSADALIKYKNIYRMSFSNCINFLQDRQDSDISDRLWHHLLKGLSSVDDNFSICLPGAIVPDWFQHQTIGPSISVTLPPNWYNDKFMGFGLCVVSDLLSTSLSRSYNYLKMIPGIRIQFTVTTKDLKRSRYASSICNIGAEKDVDSEHMILAYLPFGQLWVAFHKRVHSPNDWISIEASADDLSKKYFVLKAWGFGLVYEDDVKHIQTDDCSSIIQQSSPDLRKMGLFHASFSGLQYIKEGRNGVNYNFSRLPPEI</sequence>
<evidence type="ECO:0000256" key="2">
    <source>
        <dbReference type="ARBA" id="ARBA00022614"/>
    </source>
</evidence>
<dbReference type="InterPro" id="IPR044974">
    <property type="entry name" value="Disease_R_plants"/>
</dbReference>
<dbReference type="Gene3D" id="1.10.8.430">
    <property type="entry name" value="Helical domain of apoptotic protease-activating factors"/>
    <property type="match status" value="1"/>
</dbReference>
<proteinExistence type="predicted"/>
<dbReference type="InterPro" id="IPR035897">
    <property type="entry name" value="Toll_tir_struct_dom_sf"/>
</dbReference>
<dbReference type="SUPFAM" id="SSF52200">
    <property type="entry name" value="Toll/Interleukin receptor TIR domain"/>
    <property type="match status" value="1"/>
</dbReference>
<dbReference type="PANTHER" id="PTHR11017">
    <property type="entry name" value="LEUCINE-RICH REPEAT-CONTAINING PROTEIN"/>
    <property type="match status" value="1"/>
</dbReference>
<keyword evidence="3" id="KW-0677">Repeat</keyword>
<dbReference type="Proteomes" id="UP001454036">
    <property type="component" value="Unassembled WGS sequence"/>
</dbReference>
<comment type="caution">
    <text evidence="9">The sequence shown here is derived from an EMBL/GenBank/DDBJ whole genome shotgun (WGS) entry which is preliminary data.</text>
</comment>
<dbReference type="Gene3D" id="3.80.10.10">
    <property type="entry name" value="Ribonuclease Inhibitor"/>
    <property type="match status" value="2"/>
</dbReference>
<dbReference type="Gene3D" id="3.40.50.10140">
    <property type="entry name" value="Toll/interleukin-1 receptor homology (TIR) domain"/>
    <property type="match status" value="1"/>
</dbReference>